<evidence type="ECO:0000259" key="4">
    <source>
        <dbReference type="Pfam" id="PF03561"/>
    </source>
</evidence>
<organism evidence="5 6">
    <name type="scientific">Chromatocurvus halotolerans</name>
    <dbReference type="NCBI Taxonomy" id="1132028"/>
    <lineage>
        <taxon>Bacteria</taxon>
        <taxon>Pseudomonadati</taxon>
        <taxon>Pseudomonadota</taxon>
        <taxon>Gammaproteobacteria</taxon>
        <taxon>Cellvibrionales</taxon>
        <taxon>Halieaceae</taxon>
        <taxon>Chromatocurvus</taxon>
    </lineage>
</organism>
<evidence type="ECO:0000256" key="3">
    <source>
        <dbReference type="HAMAP-Rule" id="MF_00813"/>
    </source>
</evidence>
<dbReference type="GO" id="GO:0004037">
    <property type="term" value="F:allantoicase activity"/>
    <property type="evidence" value="ECO:0007669"/>
    <property type="project" value="UniProtKB-UniRule"/>
</dbReference>
<dbReference type="GO" id="GO:0000256">
    <property type="term" value="P:allantoin catabolic process"/>
    <property type="evidence" value="ECO:0007669"/>
    <property type="project" value="UniProtKB-UniRule"/>
</dbReference>
<dbReference type="InterPro" id="IPR005164">
    <property type="entry name" value="Allantoicase"/>
</dbReference>
<dbReference type="OrthoDB" id="2078334at2"/>
<dbReference type="HAMAP" id="MF_00813">
    <property type="entry name" value="Allantoicase"/>
    <property type="match status" value="1"/>
</dbReference>
<proteinExistence type="inferred from homology"/>
<evidence type="ECO:0000313" key="5">
    <source>
        <dbReference type="EMBL" id="TCO78242.1"/>
    </source>
</evidence>
<comment type="pathway">
    <text evidence="3">Nitrogen metabolism; (S)-allantoin degradation; (S)-ureidoglycolate from allantoate (aminidohydrolase route): step 1/1.</text>
</comment>
<comment type="similarity">
    <text evidence="1 3">Belongs to the allantoicase family.</text>
</comment>
<dbReference type="AlphaFoldDB" id="A0A4R2KYM2"/>
<comment type="caution">
    <text evidence="5">The sequence shown here is derived from an EMBL/GenBank/DDBJ whole genome shotgun (WGS) entry which is preliminary data.</text>
</comment>
<gene>
    <name evidence="3" type="primary">alc</name>
    <name evidence="5" type="ORF">EV688_10155</name>
</gene>
<dbReference type="InterPro" id="IPR008979">
    <property type="entry name" value="Galactose-bd-like_sf"/>
</dbReference>
<dbReference type="GO" id="GO:0006144">
    <property type="term" value="P:purine nucleobase metabolic process"/>
    <property type="evidence" value="ECO:0007669"/>
    <property type="project" value="UniProtKB-KW"/>
</dbReference>
<sequence length="358" mass="40132">MTTSAPDNTDAAYAGDPRARAIAESHLNLLDERLGARALACSDEWFAEAGNLVKPGRGIFREGHFVATGQWMDGWESRRSFGRRPPGAANYDWCILRLGAPGSLNAVDIDTHHFRGNAPEAAALDALFTEDEPDNDADWLELLPKSQLQAHSRNLFAIETATDRPQPFTHVRLRIFPDGGVARLRAWGRPLLRRDHFIDGELIDLSAAQHGGRGVAVSNRFYSSPDNLLMPGRGVNMGDGWETRRRRDDGHDWAIVQLGVAGTIHKVVVDTAHFKGNFPHHMTLEAINTDRKDIEAANLEWQTLLPARRLFADREHLFLRELVHDRSERFTHVRLNIFPDGGVSRLRILGFPDWISLA</sequence>
<reference evidence="5 6" key="1">
    <citation type="submission" date="2019-03" db="EMBL/GenBank/DDBJ databases">
        <title>Genomic Encyclopedia of Type Strains, Phase IV (KMG-IV): sequencing the most valuable type-strain genomes for metagenomic binning, comparative biology and taxonomic classification.</title>
        <authorList>
            <person name="Goeker M."/>
        </authorList>
    </citation>
    <scope>NUCLEOTIDE SEQUENCE [LARGE SCALE GENOMIC DNA]</scope>
    <source>
        <strain evidence="5 6">DSM 23344</strain>
    </source>
</reference>
<dbReference type="InterPro" id="IPR015908">
    <property type="entry name" value="Allantoicase_dom"/>
</dbReference>
<dbReference type="EC" id="3.5.3.4" evidence="3"/>
<dbReference type="Proteomes" id="UP000294980">
    <property type="component" value="Unassembled WGS sequence"/>
</dbReference>
<dbReference type="UniPathway" id="UPA00395">
    <property type="reaction ID" value="UER00654"/>
</dbReference>
<keyword evidence="2 3" id="KW-0659">Purine metabolism</keyword>
<comment type="catalytic activity">
    <reaction evidence="3">
        <text>allantoate + H2O = (S)-ureidoglycolate + urea</text>
        <dbReference type="Rhea" id="RHEA:11016"/>
        <dbReference type="ChEBI" id="CHEBI:15377"/>
        <dbReference type="ChEBI" id="CHEBI:16199"/>
        <dbReference type="ChEBI" id="CHEBI:17536"/>
        <dbReference type="ChEBI" id="CHEBI:57296"/>
        <dbReference type="EC" id="3.5.3.4"/>
    </reaction>
</comment>
<evidence type="ECO:0000313" key="6">
    <source>
        <dbReference type="Proteomes" id="UP000294980"/>
    </source>
</evidence>
<dbReference type="PANTHER" id="PTHR12045:SF3">
    <property type="entry name" value="INACTIVE ALLANTOICASE-RELATED"/>
    <property type="match status" value="1"/>
</dbReference>
<feature type="domain" description="Allantoicase" evidence="4">
    <location>
        <begin position="211"/>
        <end position="351"/>
    </location>
</feature>
<evidence type="ECO:0000256" key="2">
    <source>
        <dbReference type="ARBA" id="ARBA00022631"/>
    </source>
</evidence>
<dbReference type="Gene3D" id="2.60.120.260">
    <property type="entry name" value="Galactose-binding domain-like"/>
    <property type="match status" value="2"/>
</dbReference>
<feature type="domain" description="Allantoicase" evidence="4">
    <location>
        <begin position="35"/>
        <end position="190"/>
    </location>
</feature>
<dbReference type="RefSeq" id="WP_117316237.1">
    <property type="nucleotide sequence ID" value="NZ_QQSW01000006.1"/>
</dbReference>
<dbReference type="NCBIfam" id="TIGR02961">
    <property type="entry name" value="allantoicase"/>
    <property type="match status" value="1"/>
</dbReference>
<dbReference type="SUPFAM" id="SSF49785">
    <property type="entry name" value="Galactose-binding domain-like"/>
    <property type="match status" value="2"/>
</dbReference>
<dbReference type="PIRSF" id="PIRSF016516">
    <property type="entry name" value="Allantoicase"/>
    <property type="match status" value="1"/>
</dbReference>
<keyword evidence="3" id="KW-0378">Hydrolase</keyword>
<name>A0A4R2KYM2_9GAMM</name>
<keyword evidence="6" id="KW-1185">Reference proteome</keyword>
<accession>A0A4R2KYM2</accession>
<dbReference type="PANTHER" id="PTHR12045">
    <property type="entry name" value="ALLANTOICASE"/>
    <property type="match status" value="1"/>
</dbReference>
<evidence type="ECO:0000256" key="1">
    <source>
        <dbReference type="ARBA" id="ARBA00009242"/>
    </source>
</evidence>
<dbReference type="EMBL" id="SLWX01000001">
    <property type="protein sequence ID" value="TCO78242.1"/>
    <property type="molecule type" value="Genomic_DNA"/>
</dbReference>
<dbReference type="Pfam" id="PF03561">
    <property type="entry name" value="Allantoicase"/>
    <property type="match status" value="2"/>
</dbReference>
<protein>
    <recommendedName>
        <fullName evidence="3">Probable allantoicase</fullName>
        <ecNumber evidence="3">3.5.3.4</ecNumber>
    </recommendedName>
    <alternativeName>
        <fullName evidence="3">Allantoate amidinohydrolase</fullName>
    </alternativeName>
</protein>